<name>D8U3I7_VOLCA</name>
<evidence type="ECO:0000313" key="4">
    <source>
        <dbReference type="Proteomes" id="UP000001058"/>
    </source>
</evidence>
<accession>D8U3I7</accession>
<keyword evidence="4" id="KW-1185">Reference proteome</keyword>
<dbReference type="Gene3D" id="2.130.10.80">
    <property type="entry name" value="Galactose oxidase/kelch, beta-propeller"/>
    <property type="match status" value="1"/>
</dbReference>
<protein>
    <recommendedName>
        <fullName evidence="2">Ricin B lectin domain-containing protein</fullName>
    </recommendedName>
</protein>
<feature type="domain" description="Ricin B lectin" evidence="2">
    <location>
        <begin position="360"/>
        <end position="431"/>
    </location>
</feature>
<dbReference type="CDD" id="cd00161">
    <property type="entry name" value="beta-trefoil_Ricin-like"/>
    <property type="match status" value="1"/>
</dbReference>
<evidence type="ECO:0000259" key="2">
    <source>
        <dbReference type="Pfam" id="PF14200"/>
    </source>
</evidence>
<evidence type="ECO:0000313" key="3">
    <source>
        <dbReference type="EMBL" id="EFJ45763.1"/>
    </source>
</evidence>
<reference evidence="3 4" key="1">
    <citation type="journal article" date="2010" name="Science">
        <title>Genomic analysis of organismal complexity in the multicellular green alga Volvox carteri.</title>
        <authorList>
            <person name="Prochnik S.E."/>
            <person name="Umen J."/>
            <person name="Nedelcu A.M."/>
            <person name="Hallmann A."/>
            <person name="Miller S.M."/>
            <person name="Nishii I."/>
            <person name="Ferris P."/>
            <person name="Kuo A."/>
            <person name="Mitros T."/>
            <person name="Fritz-Laylin L.K."/>
            <person name="Hellsten U."/>
            <person name="Chapman J."/>
            <person name="Simakov O."/>
            <person name="Rensing S.A."/>
            <person name="Terry A."/>
            <person name="Pangilinan J."/>
            <person name="Kapitonov V."/>
            <person name="Jurka J."/>
            <person name="Salamov A."/>
            <person name="Shapiro H."/>
            <person name="Schmutz J."/>
            <person name="Grimwood J."/>
            <person name="Lindquist E."/>
            <person name="Lucas S."/>
            <person name="Grigoriev I.V."/>
            <person name="Schmitt R."/>
            <person name="Kirk D."/>
            <person name="Rokhsar D.S."/>
        </authorList>
    </citation>
    <scope>NUCLEOTIDE SEQUENCE [LARGE SCALE GENOMIC DNA]</scope>
    <source>
        <strain evidence="4">f. Nagariensis / Eve</strain>
    </source>
</reference>
<feature type="compositionally biased region" description="Pro residues" evidence="1">
    <location>
        <begin position="439"/>
        <end position="458"/>
    </location>
</feature>
<feature type="region of interest" description="Disordered" evidence="1">
    <location>
        <begin position="437"/>
        <end position="467"/>
    </location>
</feature>
<dbReference type="STRING" id="3068.D8U3I7"/>
<evidence type="ECO:0000256" key="1">
    <source>
        <dbReference type="SAM" id="MobiDB-lite"/>
    </source>
</evidence>
<organism evidence="4">
    <name type="scientific">Volvox carteri f. nagariensis</name>
    <dbReference type="NCBI Taxonomy" id="3068"/>
    <lineage>
        <taxon>Eukaryota</taxon>
        <taxon>Viridiplantae</taxon>
        <taxon>Chlorophyta</taxon>
        <taxon>core chlorophytes</taxon>
        <taxon>Chlorophyceae</taxon>
        <taxon>CS clade</taxon>
        <taxon>Chlamydomonadales</taxon>
        <taxon>Volvocaceae</taxon>
        <taxon>Volvox</taxon>
    </lineage>
</organism>
<dbReference type="EMBL" id="GL378355">
    <property type="protein sequence ID" value="EFJ45763.1"/>
    <property type="molecule type" value="Genomic_DNA"/>
</dbReference>
<dbReference type="SUPFAM" id="SSF50370">
    <property type="entry name" value="Ricin B-like lectins"/>
    <property type="match status" value="1"/>
</dbReference>
<dbReference type="OrthoDB" id="543726at2759"/>
<dbReference type="Pfam" id="PF14200">
    <property type="entry name" value="RicinB_lectin_2"/>
    <property type="match status" value="1"/>
</dbReference>
<dbReference type="RefSeq" id="XP_002953164.1">
    <property type="nucleotide sequence ID" value="XM_002953118.1"/>
</dbReference>
<dbReference type="KEGG" id="vcn:VOLCADRAFT_105842"/>
<dbReference type="InterPro" id="IPR035992">
    <property type="entry name" value="Ricin_B-like_lectins"/>
</dbReference>
<dbReference type="GeneID" id="9622238"/>
<proteinExistence type="predicted"/>
<dbReference type="InterPro" id="IPR037293">
    <property type="entry name" value="Gal_Oxidase_central_sf"/>
</dbReference>
<dbReference type="InterPro" id="IPR000772">
    <property type="entry name" value="Ricin_B_lectin"/>
</dbReference>
<dbReference type="Proteomes" id="UP000001058">
    <property type="component" value="Unassembled WGS sequence"/>
</dbReference>
<dbReference type="Gene3D" id="2.80.10.50">
    <property type="match status" value="1"/>
</dbReference>
<sequence length="1325" mass="142795">MPLGPHGLLFTAHPGRFPGCVPQPSPLCKPGLVSVNLLAQSPCWWVTSRRAATPKVTGAELSGSTASNSPKAALTQLGAVRPWLSATQIALSSSSSTPHAASDTQTIFGGQWSSGWVNTTAANQSVRLKINILEDNTYEIGEWKRAVMPLPRVSGSAVLLPNGQVLLINGAKCLYVLQARVTGSAQHRHDEENTLLLQTETSPPPTRNTAIFTITAPSTEFTIAASTFSNTCVIPPTYRPVLLHLCVQAGAIFHPATGRVITRASPNSVDLVAQEASRIDPSSISLWDIEVLNKQEALHAVHLVGAAIYCWNVYWNLMTSGAKPRWKVRPSKDSVLPRNRIILYVCLNGPTGREGNVFLNSQWRIIQSCSPDQVYLVSRSSGKCLGVDVGAAVGSSAAALPLQQWDCDWSANQRFVISSAPGNATYVTSAPTQFNCVPPSSPSPPRPPSLPSPPPPPTFCQQIPGYTSTPDSDHGGDDLGYYGKNAPAACNSNPNCVAFNSYGLIKSGSTPLRSSAGSCFYVKVPPVCREYLGFTAIADVDHEGDNMDSVSPYYWWYCLVDAGCAAFNSDGVRKSKSLPLRSAVGSCLYVKTSAQCKAYAGFYAFPGKDRLVRQHTGIDVAHYDGNPDAAYAYCKMTDSCKSFNSYGWAKSSGMPITPHDDGMCLYVKSSTFISKGACADGKLGQSFQSVPGSLSSALNRLINDYCFGYTGRACDEIDFTGESSWYKEQFSNLPPLSNRTCNTNLMLRTAPGPPKASQRSTFTCSPNPISDGVCTLAAKLDTSSSATVTQGTGFNMKFSGGLVTKVSVGSVEHTTETTVDYTESVSEQTSNARIIGQAMGATVSVSTKPGDRQCYVLNVAMGRAATVGTFDVNLEFDGGVGTRQGNVYYVLLSDIVNYAKSKGWPSAAGFEVFGSTVRVTKPITINMDVPVYSYVNPQQYDLDNRLCSSSTMSLAQTSNPNPVRLLAADHAIDTADDDTTSMMMSTSVMRESDSDPLDSSSTLNITAWGHQSATRTLLDSQGTSSLKSTVPAELMKRLEALAQAYCKAQTRRDSCEGDYCDEDSCEVDWDGTTDWWRTFFITLPRAEFSTGLDAPVWNWTASTLQNQTSALVVCPYRPFSYRCQIDAQSYQSSVITRARTTSNSWGMSHKETLTSGFKIESLGIEGRAGITFSFSLSWSWSQGTATGRTETATTVNAASVQMNPVTNPTQKCAHLRTDMKVANVVGTQMAWMTIQGFVGFHHGDSRVWKLWIDSSPHYYRAQEFSSLINDAKSLGVEEADDWTIEGGLARIQVPIDLAVLTGASGSSSAVYYDAGSPECNMPEPV</sequence>
<dbReference type="InParanoid" id="D8U3I7"/>
<gene>
    <name evidence="3" type="ORF">VOLCADRAFT_105842</name>
</gene>